<protein>
    <submittedName>
        <fullName evidence="1">Uncharacterized protein</fullName>
    </submittedName>
</protein>
<dbReference type="Proteomes" id="UP000822688">
    <property type="component" value="Chromosome 1"/>
</dbReference>
<dbReference type="AlphaFoldDB" id="A0A8T0JBP3"/>
<reference evidence="1" key="1">
    <citation type="submission" date="2020-06" db="EMBL/GenBank/DDBJ databases">
        <title>WGS assembly of Ceratodon purpureus strain R40.</title>
        <authorList>
            <person name="Carey S.B."/>
            <person name="Jenkins J."/>
            <person name="Shu S."/>
            <person name="Lovell J.T."/>
            <person name="Sreedasyam A."/>
            <person name="Maumus F."/>
            <person name="Tiley G.P."/>
            <person name="Fernandez-Pozo N."/>
            <person name="Barry K."/>
            <person name="Chen C."/>
            <person name="Wang M."/>
            <person name="Lipzen A."/>
            <person name="Daum C."/>
            <person name="Saski C.A."/>
            <person name="Payton A.C."/>
            <person name="Mcbreen J.C."/>
            <person name="Conrad R.E."/>
            <person name="Kollar L.M."/>
            <person name="Olsson S."/>
            <person name="Huttunen S."/>
            <person name="Landis J.B."/>
            <person name="Wickett N.J."/>
            <person name="Johnson M.G."/>
            <person name="Rensing S.A."/>
            <person name="Grimwood J."/>
            <person name="Schmutz J."/>
            <person name="Mcdaniel S.F."/>
        </authorList>
    </citation>
    <scope>NUCLEOTIDE SEQUENCE</scope>
    <source>
        <strain evidence="1">R40</strain>
    </source>
</reference>
<dbReference type="EMBL" id="CM026421">
    <property type="protein sequence ID" value="KAG0592726.1"/>
    <property type="molecule type" value="Genomic_DNA"/>
</dbReference>
<proteinExistence type="predicted"/>
<keyword evidence="2" id="KW-1185">Reference proteome</keyword>
<accession>A0A8T0JBP3</accession>
<evidence type="ECO:0000313" key="1">
    <source>
        <dbReference type="EMBL" id="KAG0592726.1"/>
    </source>
</evidence>
<comment type="caution">
    <text evidence="1">The sequence shown here is derived from an EMBL/GenBank/DDBJ whole genome shotgun (WGS) entry which is preliminary data.</text>
</comment>
<sequence length="114" mass="12690">MLLLYLPISQPFLPSPHRTTVVSVANGVWKHCIEGSSRNTKFYRVDKDGVLLQDCSRGVDAAEGFDKSAFLIFLRSSNDLIDETVAVNTNLPSEDRSFKSETFTCPNSVPVMHL</sequence>
<gene>
    <name evidence="1" type="ORF">KC19_1G276700</name>
</gene>
<evidence type="ECO:0000313" key="2">
    <source>
        <dbReference type="Proteomes" id="UP000822688"/>
    </source>
</evidence>
<organism evidence="1 2">
    <name type="scientific">Ceratodon purpureus</name>
    <name type="common">Fire moss</name>
    <name type="synonym">Dicranum purpureum</name>
    <dbReference type="NCBI Taxonomy" id="3225"/>
    <lineage>
        <taxon>Eukaryota</taxon>
        <taxon>Viridiplantae</taxon>
        <taxon>Streptophyta</taxon>
        <taxon>Embryophyta</taxon>
        <taxon>Bryophyta</taxon>
        <taxon>Bryophytina</taxon>
        <taxon>Bryopsida</taxon>
        <taxon>Dicranidae</taxon>
        <taxon>Pseudoditrichales</taxon>
        <taxon>Ditrichaceae</taxon>
        <taxon>Ceratodon</taxon>
    </lineage>
</organism>
<name>A0A8T0JBP3_CERPU</name>